<evidence type="ECO:0000256" key="1">
    <source>
        <dbReference type="SAM" id="Phobius"/>
    </source>
</evidence>
<protein>
    <submittedName>
        <fullName evidence="2">Uncharacterized protein</fullName>
    </submittedName>
</protein>
<gene>
    <name evidence="2" type="ORF">LEP1GSC202_0351</name>
</gene>
<evidence type="ECO:0000313" key="2">
    <source>
        <dbReference type="EMBL" id="EOQ90311.1"/>
    </source>
</evidence>
<reference evidence="2 3" key="1">
    <citation type="submission" date="2013-04" db="EMBL/GenBank/DDBJ databases">
        <authorList>
            <person name="Harkins D.M."/>
            <person name="Durkin A.S."/>
            <person name="Brinkac L.M."/>
            <person name="Haft D.H."/>
            <person name="Selengut J.D."/>
            <person name="Sanka R."/>
            <person name="DePew J."/>
            <person name="Purushe J."/>
            <person name="Hartskeerl R.A."/>
            <person name="Ahmed A."/>
            <person name="van der Linden H."/>
            <person name="Goris M.G.A."/>
            <person name="Vinetz J.M."/>
            <person name="Sutton G.G."/>
            <person name="Nierman W.C."/>
            <person name="Fouts D.E."/>
        </authorList>
    </citation>
    <scope>NUCLEOTIDE SEQUENCE [LARGE SCALE GENOMIC DNA]</scope>
    <source>
        <strain evidence="2 3">Sao Paulo</strain>
    </source>
</reference>
<dbReference type="Proteomes" id="UP000013996">
    <property type="component" value="Unassembled WGS sequence"/>
</dbReference>
<keyword evidence="1" id="KW-0472">Membrane</keyword>
<dbReference type="AlphaFoldDB" id="A0A5E8HFR4"/>
<keyword evidence="1" id="KW-0812">Transmembrane</keyword>
<sequence>MRSQATCQSLTSRSGSQGRGTSVSLFVMRNKPIILHMNLFYKIILISLIMLINCLSRNAARLSELPLKQFETDFVKLEINLNNFNPSDTDFEIYIQDIDSFYKNPNVFSPTFYFDGKPKSNSITLSLPKGKYVGFISLSSKDLIPYYRSILSFHHVYFGIDKEYKKIKKLNTICIQETTFSNRIENITNCNILDLNRDSLILNFTLESKNEINYSTSFSLLWFSFSYAFLSGPQQYPYALFLIGNGYLGILVKHSLINFDNHAEI</sequence>
<comment type="caution">
    <text evidence="2">The sequence shown here is derived from an EMBL/GenBank/DDBJ whole genome shotgun (WGS) entry which is preliminary data.</text>
</comment>
<evidence type="ECO:0000313" key="3">
    <source>
        <dbReference type="Proteomes" id="UP000013996"/>
    </source>
</evidence>
<organism evidence="2 3">
    <name type="scientific">Leptospira yanagawae serovar Saopaulo str. Sao Paulo = ATCC 700523</name>
    <dbReference type="NCBI Taxonomy" id="1249483"/>
    <lineage>
        <taxon>Bacteria</taxon>
        <taxon>Pseudomonadati</taxon>
        <taxon>Spirochaetota</taxon>
        <taxon>Spirochaetia</taxon>
        <taxon>Leptospirales</taxon>
        <taxon>Leptospiraceae</taxon>
        <taxon>Leptospira</taxon>
    </lineage>
</organism>
<accession>A0A5E8HFR4</accession>
<proteinExistence type="predicted"/>
<name>A0A5E8HFR4_9LEPT</name>
<feature type="transmembrane region" description="Helical" evidence="1">
    <location>
        <begin position="33"/>
        <end position="55"/>
    </location>
</feature>
<dbReference type="EMBL" id="AOGX02000011">
    <property type="protein sequence ID" value="EOQ90311.1"/>
    <property type="molecule type" value="Genomic_DNA"/>
</dbReference>
<keyword evidence="1" id="KW-1133">Transmembrane helix</keyword>